<dbReference type="RefSeq" id="WP_025082882.1">
    <property type="nucleotide sequence ID" value="NZ_CBCPIL010000009.1"/>
</dbReference>
<comment type="caution">
    <text evidence="4">The sequence shown here is derived from an EMBL/GenBank/DDBJ whole genome shotgun (WGS) entry which is preliminary data.</text>
</comment>
<dbReference type="EMBL" id="OGVC01000049">
    <property type="protein sequence ID" value="SPC40097.1"/>
    <property type="molecule type" value="Genomic_DNA"/>
</dbReference>
<keyword evidence="2 3" id="KW-0472">Membrane</keyword>
<dbReference type="Proteomes" id="UP000238739">
    <property type="component" value="Unassembled WGS sequence"/>
</dbReference>
<protein>
    <recommendedName>
        <fullName evidence="2">Biotin transporter</fullName>
    </recommendedName>
</protein>
<dbReference type="PANTHER" id="PTHR34295:SF1">
    <property type="entry name" value="BIOTIN TRANSPORTER BIOY"/>
    <property type="match status" value="1"/>
</dbReference>
<feature type="transmembrane region" description="Helical" evidence="3">
    <location>
        <begin position="112"/>
        <end position="134"/>
    </location>
</feature>
<feature type="transmembrane region" description="Helical" evidence="3">
    <location>
        <begin position="146"/>
        <end position="167"/>
    </location>
</feature>
<comment type="subcellular location">
    <subcellularLocation>
        <location evidence="2">Cell membrane</location>
        <topology evidence="2">Multi-pass membrane protein</topology>
    </subcellularLocation>
</comment>
<dbReference type="GO" id="GO:0015225">
    <property type="term" value="F:biotin transmembrane transporter activity"/>
    <property type="evidence" value="ECO:0007669"/>
    <property type="project" value="UniProtKB-UniRule"/>
</dbReference>
<keyword evidence="3" id="KW-0812">Transmembrane</keyword>
<evidence type="ECO:0000256" key="3">
    <source>
        <dbReference type="SAM" id="Phobius"/>
    </source>
</evidence>
<keyword evidence="2" id="KW-1003">Cell membrane</keyword>
<gene>
    <name evidence="4" type="ORF">LFUMFP_70021</name>
</gene>
<name>A0A2N9DY85_9LACO</name>
<comment type="similarity">
    <text evidence="1 2">Belongs to the BioY family.</text>
</comment>
<evidence type="ECO:0000313" key="5">
    <source>
        <dbReference type="Proteomes" id="UP000238739"/>
    </source>
</evidence>
<dbReference type="InterPro" id="IPR003784">
    <property type="entry name" value="BioY"/>
</dbReference>
<sequence length="180" mass="19413">MVNHKRLVGLIISAQMAVLLAISAQLTIPIAFVPLTLQTLMVGIIATLLPFKLSGISIAIYQFLGLVGFPVFSGGQTGIAVILGPTGGYIWGFYGYCWLVHWLLANRLQPRLSIILGINTVASLGQLLIGTAWLTVGQHLSLEQGLLAGLLPFIIPALLKILIVGLISQPLLQFTNRYAW</sequence>
<dbReference type="PIRSF" id="PIRSF016661">
    <property type="entry name" value="BioY"/>
    <property type="match status" value="1"/>
</dbReference>
<evidence type="ECO:0000256" key="2">
    <source>
        <dbReference type="PIRNR" id="PIRNR016661"/>
    </source>
</evidence>
<accession>A0A2N9DY85</accession>
<keyword evidence="5" id="KW-1185">Reference proteome</keyword>
<reference evidence="4" key="1">
    <citation type="submission" date="2018-01" db="EMBL/GenBank/DDBJ databases">
        <authorList>
            <person name="Chaillou S."/>
        </authorList>
    </citation>
    <scope>NUCLEOTIDE SEQUENCE [LARGE SCALE GENOMIC DNA]</scope>
    <source>
        <strain evidence="4">MFPC41A2801</strain>
    </source>
</reference>
<evidence type="ECO:0000256" key="1">
    <source>
        <dbReference type="ARBA" id="ARBA00010692"/>
    </source>
</evidence>
<evidence type="ECO:0000313" key="4">
    <source>
        <dbReference type="EMBL" id="SPC40097.1"/>
    </source>
</evidence>
<feature type="transmembrane region" description="Helical" evidence="3">
    <location>
        <begin position="89"/>
        <end position="105"/>
    </location>
</feature>
<dbReference type="PANTHER" id="PTHR34295">
    <property type="entry name" value="BIOTIN TRANSPORTER BIOY"/>
    <property type="match status" value="1"/>
</dbReference>
<dbReference type="Pfam" id="PF02632">
    <property type="entry name" value="BioY"/>
    <property type="match status" value="1"/>
</dbReference>
<organism evidence="4 5">
    <name type="scientific">Latilactobacillus fuchuensis</name>
    <dbReference type="NCBI Taxonomy" id="164393"/>
    <lineage>
        <taxon>Bacteria</taxon>
        <taxon>Bacillati</taxon>
        <taxon>Bacillota</taxon>
        <taxon>Bacilli</taxon>
        <taxon>Lactobacillales</taxon>
        <taxon>Lactobacillaceae</taxon>
        <taxon>Latilactobacillus</taxon>
    </lineage>
</organism>
<keyword evidence="2" id="KW-0813">Transport</keyword>
<dbReference type="Gene3D" id="1.10.1760.20">
    <property type="match status" value="1"/>
</dbReference>
<dbReference type="AlphaFoldDB" id="A0A2N9DY85"/>
<dbReference type="GO" id="GO:0005886">
    <property type="term" value="C:plasma membrane"/>
    <property type="evidence" value="ECO:0007669"/>
    <property type="project" value="UniProtKB-SubCell"/>
</dbReference>
<keyword evidence="3" id="KW-1133">Transmembrane helix</keyword>
<proteinExistence type="inferred from homology"/>